<evidence type="ECO:0000256" key="3">
    <source>
        <dbReference type="ARBA" id="ARBA00022598"/>
    </source>
</evidence>
<dbReference type="InterPro" id="IPR036621">
    <property type="entry name" value="Anticodon-bd_dom_sf"/>
</dbReference>
<sequence>MRISQNYIKSIKDTAREFESVNHELLTRAGFIDQVASGIFTILPAGDRVLKKIEAIIRNEMNEIGALEIRMPSLHPKSLWEQTERWNSVDILFKVNSRHSYEYALGASHEEIVTPLAKKYIKSYRDLPLALYQIGTKFRDEPRPKSGILRGREFGMKDLYSFHAHQQDLDAYYQKVSDAYIKIFQTCGFTDIKITEASGGDFSKKHSHEFNVLTPAGEVNLVYCGACSFAQNEEVIQGNLKKCPLCGSSDVKTDKAVEIGNIFDLHTRFSNSFKLTYVDKNGENRPIVMGCYGIGITRLLGAIVEVHHKDDLIQWPLSVTPFHAQLINLSKHDSSYADLIYRTLKAEGFDILYDDREDVSAGEKFMTSELIGSPVRLVVSEKTKKNVEWKLRDDDKINLFSATEIIKKLKDFYSA</sequence>
<protein>
    <recommendedName>
        <fullName evidence="2">Proline--tRNA ligase</fullName>
        <ecNumber evidence="1">6.1.1.15</ecNumber>
    </recommendedName>
    <alternativeName>
        <fullName evidence="8">Prolyl-tRNA synthetase</fullName>
    </alternativeName>
</protein>
<evidence type="ECO:0000256" key="6">
    <source>
        <dbReference type="ARBA" id="ARBA00022917"/>
    </source>
</evidence>
<keyword evidence="6" id="KW-0648">Protein biosynthesis</keyword>
<dbReference type="EC" id="6.1.1.15" evidence="1"/>
<dbReference type="AlphaFoldDB" id="A0A1F7GVM1"/>
<dbReference type="EMBL" id="MFZM01000030">
    <property type="protein sequence ID" value="OGK22951.1"/>
    <property type="molecule type" value="Genomic_DNA"/>
</dbReference>
<dbReference type="InterPro" id="IPR004154">
    <property type="entry name" value="Anticodon-bd"/>
</dbReference>
<dbReference type="Pfam" id="PF03129">
    <property type="entry name" value="HGTP_anticodon"/>
    <property type="match status" value="1"/>
</dbReference>
<keyword evidence="7" id="KW-0030">Aminoacyl-tRNA synthetase</keyword>
<dbReference type="GO" id="GO:0005524">
    <property type="term" value="F:ATP binding"/>
    <property type="evidence" value="ECO:0007669"/>
    <property type="project" value="UniProtKB-KW"/>
</dbReference>
<evidence type="ECO:0000256" key="4">
    <source>
        <dbReference type="ARBA" id="ARBA00022741"/>
    </source>
</evidence>
<keyword evidence="4" id="KW-0547">Nucleotide-binding</keyword>
<dbReference type="InterPro" id="IPR033730">
    <property type="entry name" value="ProRS_core_prok"/>
</dbReference>
<name>A0A1F7GVM1_9BACT</name>
<proteinExistence type="predicted"/>
<dbReference type="InterPro" id="IPR050062">
    <property type="entry name" value="Pro-tRNA_synthetase"/>
</dbReference>
<evidence type="ECO:0000313" key="11">
    <source>
        <dbReference type="EMBL" id="OGK22951.1"/>
    </source>
</evidence>
<dbReference type="GO" id="GO:0004827">
    <property type="term" value="F:proline-tRNA ligase activity"/>
    <property type="evidence" value="ECO:0007669"/>
    <property type="project" value="UniProtKB-EC"/>
</dbReference>
<gene>
    <name evidence="11" type="ORF">A3C24_03790</name>
</gene>
<dbReference type="PRINTS" id="PR01046">
    <property type="entry name" value="TRNASYNTHPRO"/>
</dbReference>
<dbReference type="GO" id="GO:0005829">
    <property type="term" value="C:cytosol"/>
    <property type="evidence" value="ECO:0007669"/>
    <property type="project" value="TreeGrafter"/>
</dbReference>
<comment type="catalytic activity">
    <reaction evidence="9">
        <text>tRNA(Pro) + L-proline + ATP = L-prolyl-tRNA(Pro) + AMP + diphosphate</text>
        <dbReference type="Rhea" id="RHEA:14305"/>
        <dbReference type="Rhea" id="RHEA-COMP:9700"/>
        <dbReference type="Rhea" id="RHEA-COMP:9702"/>
        <dbReference type="ChEBI" id="CHEBI:30616"/>
        <dbReference type="ChEBI" id="CHEBI:33019"/>
        <dbReference type="ChEBI" id="CHEBI:60039"/>
        <dbReference type="ChEBI" id="CHEBI:78442"/>
        <dbReference type="ChEBI" id="CHEBI:78532"/>
        <dbReference type="ChEBI" id="CHEBI:456215"/>
        <dbReference type="EC" id="6.1.1.15"/>
    </reaction>
</comment>
<accession>A0A1F7GVM1</accession>
<evidence type="ECO:0000256" key="8">
    <source>
        <dbReference type="ARBA" id="ARBA00029731"/>
    </source>
</evidence>
<dbReference type="Gene3D" id="3.40.50.800">
    <property type="entry name" value="Anticodon-binding domain"/>
    <property type="match status" value="1"/>
</dbReference>
<dbReference type="SUPFAM" id="SSF52954">
    <property type="entry name" value="Class II aaRS ABD-related"/>
    <property type="match status" value="1"/>
</dbReference>
<dbReference type="SUPFAM" id="SSF55681">
    <property type="entry name" value="Class II aaRS and biotin synthetases"/>
    <property type="match status" value="1"/>
</dbReference>
<evidence type="ECO:0000259" key="10">
    <source>
        <dbReference type="PROSITE" id="PS50862"/>
    </source>
</evidence>
<dbReference type="PANTHER" id="PTHR42753">
    <property type="entry name" value="MITOCHONDRIAL RIBOSOME PROTEIN L39/PROLYL-TRNA LIGASE FAMILY MEMBER"/>
    <property type="match status" value="1"/>
</dbReference>
<evidence type="ECO:0000256" key="1">
    <source>
        <dbReference type="ARBA" id="ARBA00012831"/>
    </source>
</evidence>
<evidence type="ECO:0000256" key="2">
    <source>
        <dbReference type="ARBA" id="ARBA00019110"/>
    </source>
</evidence>
<dbReference type="Gene3D" id="3.30.930.10">
    <property type="entry name" value="Bira Bifunctional Protein, Domain 2"/>
    <property type="match status" value="1"/>
</dbReference>
<evidence type="ECO:0000313" key="12">
    <source>
        <dbReference type="Proteomes" id="UP000177159"/>
    </source>
</evidence>
<dbReference type="PANTHER" id="PTHR42753:SF2">
    <property type="entry name" value="PROLINE--TRNA LIGASE"/>
    <property type="match status" value="1"/>
</dbReference>
<feature type="domain" description="Aminoacyl-transfer RNA synthetases class-II family profile" evidence="10">
    <location>
        <begin position="33"/>
        <end position="316"/>
    </location>
</feature>
<dbReference type="Pfam" id="PF00587">
    <property type="entry name" value="tRNA-synt_2b"/>
    <property type="match status" value="1"/>
</dbReference>
<dbReference type="GO" id="GO:0006433">
    <property type="term" value="P:prolyl-tRNA aminoacylation"/>
    <property type="evidence" value="ECO:0007669"/>
    <property type="project" value="InterPro"/>
</dbReference>
<comment type="caution">
    <text evidence="11">The sequence shown here is derived from an EMBL/GenBank/DDBJ whole genome shotgun (WGS) entry which is preliminary data.</text>
</comment>
<evidence type="ECO:0000256" key="9">
    <source>
        <dbReference type="ARBA" id="ARBA00047671"/>
    </source>
</evidence>
<evidence type="ECO:0000256" key="5">
    <source>
        <dbReference type="ARBA" id="ARBA00022840"/>
    </source>
</evidence>
<dbReference type="InterPro" id="IPR006195">
    <property type="entry name" value="aa-tRNA-synth_II"/>
</dbReference>
<dbReference type="InterPro" id="IPR045864">
    <property type="entry name" value="aa-tRNA-synth_II/BPL/LPL"/>
</dbReference>
<organism evidence="11 12">
    <name type="scientific">Candidatus Roizmanbacteria bacterium RIFCSPHIGHO2_02_FULL_37_24</name>
    <dbReference type="NCBI Taxonomy" id="1802037"/>
    <lineage>
        <taxon>Bacteria</taxon>
        <taxon>Candidatus Roizmaniibacteriota</taxon>
    </lineage>
</organism>
<dbReference type="InterPro" id="IPR002314">
    <property type="entry name" value="aa-tRNA-synt_IIb"/>
</dbReference>
<dbReference type="PROSITE" id="PS50862">
    <property type="entry name" value="AA_TRNA_LIGASE_II"/>
    <property type="match status" value="1"/>
</dbReference>
<dbReference type="Proteomes" id="UP000177159">
    <property type="component" value="Unassembled WGS sequence"/>
</dbReference>
<keyword evidence="5" id="KW-0067">ATP-binding</keyword>
<dbReference type="CDD" id="cd00779">
    <property type="entry name" value="ProRS_core_prok"/>
    <property type="match status" value="1"/>
</dbReference>
<dbReference type="InterPro" id="IPR002316">
    <property type="entry name" value="Pro-tRNA-ligase_IIa"/>
</dbReference>
<reference evidence="11 12" key="1">
    <citation type="journal article" date="2016" name="Nat. Commun.">
        <title>Thousands of microbial genomes shed light on interconnected biogeochemical processes in an aquifer system.</title>
        <authorList>
            <person name="Anantharaman K."/>
            <person name="Brown C.T."/>
            <person name="Hug L.A."/>
            <person name="Sharon I."/>
            <person name="Castelle C.J."/>
            <person name="Probst A.J."/>
            <person name="Thomas B.C."/>
            <person name="Singh A."/>
            <person name="Wilkins M.J."/>
            <person name="Karaoz U."/>
            <person name="Brodie E.L."/>
            <person name="Williams K.H."/>
            <person name="Hubbard S.S."/>
            <person name="Banfield J.F."/>
        </authorList>
    </citation>
    <scope>NUCLEOTIDE SEQUENCE [LARGE SCALE GENOMIC DNA]</scope>
</reference>
<evidence type="ECO:0000256" key="7">
    <source>
        <dbReference type="ARBA" id="ARBA00023146"/>
    </source>
</evidence>
<keyword evidence="3" id="KW-0436">Ligase</keyword>